<keyword evidence="4 7" id="KW-0560">Oxidoreductase</keyword>
<dbReference type="GO" id="GO:0003979">
    <property type="term" value="F:UDP-glucose 6-dehydrogenase activity"/>
    <property type="evidence" value="ECO:0007669"/>
    <property type="project" value="UniProtKB-EC"/>
</dbReference>
<dbReference type="InterPro" id="IPR036291">
    <property type="entry name" value="NAD(P)-bd_dom_sf"/>
</dbReference>
<keyword evidence="12" id="KW-1185">Reference proteome</keyword>
<dbReference type="SUPFAM" id="SSF52413">
    <property type="entry name" value="UDP-glucose/GDP-mannose dehydrogenase C-terminal domain"/>
    <property type="match status" value="1"/>
</dbReference>
<dbReference type="InterPro" id="IPR001732">
    <property type="entry name" value="UDP-Glc/GDP-Man_DH_N"/>
</dbReference>
<evidence type="ECO:0000256" key="1">
    <source>
        <dbReference type="ARBA" id="ARBA00004701"/>
    </source>
</evidence>
<feature type="binding site" evidence="9">
    <location>
        <position position="380"/>
    </location>
    <ligand>
        <name>NAD(+)</name>
        <dbReference type="ChEBI" id="CHEBI:57540"/>
    </ligand>
</feature>
<comment type="pathway">
    <text evidence="1">Nucleotide-sugar biosynthesis; UDP-alpha-D-glucuronate biosynthesis; UDP-alpha-D-glucuronate from UDP-alpha-D-glucose: step 1/1.</text>
</comment>
<dbReference type="Pfam" id="PF00984">
    <property type="entry name" value="UDPG_MGDP_dh"/>
    <property type="match status" value="1"/>
</dbReference>
<dbReference type="NCBIfam" id="TIGR03026">
    <property type="entry name" value="NDP-sugDHase"/>
    <property type="match status" value="1"/>
</dbReference>
<evidence type="ECO:0000256" key="9">
    <source>
        <dbReference type="PIRSR" id="PIRSR500133-3"/>
    </source>
</evidence>
<dbReference type="InterPro" id="IPR036220">
    <property type="entry name" value="UDP-Glc/GDP-Man_DH_C_sf"/>
</dbReference>
<dbReference type="InterPro" id="IPR008927">
    <property type="entry name" value="6-PGluconate_DH-like_C_sf"/>
</dbReference>
<evidence type="ECO:0000256" key="6">
    <source>
        <dbReference type="ARBA" id="ARBA00047473"/>
    </source>
</evidence>
<feature type="binding site" evidence="9">
    <location>
        <begin position="164"/>
        <end position="165"/>
    </location>
    <ligand>
        <name>NAD(+)</name>
        <dbReference type="ChEBI" id="CHEBI:57540"/>
    </ligand>
</feature>
<dbReference type="SUPFAM" id="SSF48179">
    <property type="entry name" value="6-phosphogluconate dehydrogenase C-terminal domain-like"/>
    <property type="match status" value="1"/>
</dbReference>
<dbReference type="AlphaFoldDB" id="A0A9W4XX97"/>
<dbReference type="OrthoDB" id="5059218at2759"/>
<dbReference type="Gene3D" id="1.20.5.100">
    <property type="entry name" value="Cytochrome c1, transmembrane anchor, C-terminal"/>
    <property type="match status" value="1"/>
</dbReference>
<keyword evidence="5 7" id="KW-0520">NAD</keyword>
<dbReference type="SUPFAM" id="SSF51735">
    <property type="entry name" value="NAD(P)-binding Rossmann-fold domains"/>
    <property type="match status" value="1"/>
</dbReference>
<dbReference type="PANTHER" id="PTHR11374">
    <property type="entry name" value="UDP-GLUCOSE DEHYDROGENASE/UDP-MANNAC DEHYDROGENASE"/>
    <property type="match status" value="1"/>
</dbReference>
<sequence length="517" mass="56495">MHTQAGQGIPVPVTITNSTNFDPQKTRTPQRMKKVCCIGAGYVGGPTSAVMATKNPDVSVTVVDYNKDRIEAWKTNELPIYEPDLLDVVQHARDPVAKRIPNLFFSTDVEGAIAEADIILLSVNTPTKSMGHGAGQASELCHLESAVRRIGEVATSDKIIVEKSTVPCKAAETVRDILNATAKPGLNFEILSNPEFLAEGTAVRNLLHPDRILIGSLNTPRGLAAARSLADLYASWVDRSRIITINLYSSELAKLAANALLAQRISSVNALSAMCESLGADIDEVSHCVGLDQRIGPKMLKASVGFGGSCFRKDILSLAYIAESLHLPQVADYWRSIVGINEYQKERFTRRIVKCLYSSLSSKRLAVLGFAYKKDTGDTRETSAITVVNNLINEGANVRVYDPLVEEDRVWEEVLASSDRRETVKQRLSVWPSAYEACADADAVIILTEWDEFSNKISGPGDARGRGGDRTKRVLDWSRVAGLMQKPMYVFDGRNVLDAAPLEKMGFRVESIGKGVV</sequence>
<dbReference type="SMART" id="SM00984">
    <property type="entry name" value="UDPG_MGDP_dh_C"/>
    <property type="match status" value="1"/>
</dbReference>
<feature type="binding site" evidence="9">
    <location>
        <position position="199"/>
    </location>
    <ligand>
        <name>NAD(+)</name>
        <dbReference type="ChEBI" id="CHEBI:57540"/>
    </ligand>
</feature>
<comment type="catalytic activity">
    <reaction evidence="6 7">
        <text>UDP-alpha-D-glucose + 2 NAD(+) + H2O = UDP-alpha-D-glucuronate + 2 NADH + 3 H(+)</text>
        <dbReference type="Rhea" id="RHEA:23596"/>
        <dbReference type="ChEBI" id="CHEBI:15377"/>
        <dbReference type="ChEBI" id="CHEBI:15378"/>
        <dbReference type="ChEBI" id="CHEBI:57540"/>
        <dbReference type="ChEBI" id="CHEBI:57945"/>
        <dbReference type="ChEBI" id="CHEBI:58052"/>
        <dbReference type="ChEBI" id="CHEBI:58885"/>
        <dbReference type="EC" id="1.1.1.22"/>
    </reaction>
</comment>
<protein>
    <recommendedName>
        <fullName evidence="3 7">UDP-glucose 6-dehydrogenase</fullName>
        <ecNumber evidence="3 7">1.1.1.22</ecNumber>
    </recommendedName>
</protein>
<reference evidence="11" key="1">
    <citation type="submission" date="2023-01" db="EMBL/GenBank/DDBJ databases">
        <authorList>
            <person name="Van Ghelder C."/>
            <person name="Rancurel C."/>
        </authorList>
    </citation>
    <scope>NUCLEOTIDE SEQUENCE</scope>
    <source>
        <strain evidence="11">CNCM I-4278</strain>
    </source>
</reference>
<proteinExistence type="inferred from homology"/>
<dbReference type="Gene3D" id="3.40.50.720">
    <property type="entry name" value="NAD(P)-binding Rossmann-like Domain"/>
    <property type="match status" value="2"/>
</dbReference>
<feature type="binding site" evidence="9">
    <location>
        <position position="64"/>
    </location>
    <ligand>
        <name>NAD(+)</name>
        <dbReference type="ChEBI" id="CHEBI:57540"/>
    </ligand>
</feature>
<name>A0A9W4XX97_9PLEO</name>
<evidence type="ECO:0000313" key="11">
    <source>
        <dbReference type="EMBL" id="CAI6342216.1"/>
    </source>
</evidence>
<dbReference type="GO" id="GO:0051287">
    <property type="term" value="F:NAD binding"/>
    <property type="evidence" value="ECO:0007669"/>
    <property type="project" value="InterPro"/>
</dbReference>
<evidence type="ECO:0000256" key="3">
    <source>
        <dbReference type="ARBA" id="ARBA00012954"/>
    </source>
</evidence>
<evidence type="ECO:0000256" key="5">
    <source>
        <dbReference type="ARBA" id="ARBA00023027"/>
    </source>
</evidence>
<feature type="active site" description="Nucleophile" evidence="8">
    <location>
        <position position="310"/>
    </location>
</feature>
<accession>A0A9W4XX97</accession>
<dbReference type="InterPro" id="IPR017476">
    <property type="entry name" value="UDP-Glc/GDP-Man"/>
</dbReference>
<dbReference type="GO" id="GO:0005634">
    <property type="term" value="C:nucleus"/>
    <property type="evidence" value="ECO:0007669"/>
    <property type="project" value="TreeGrafter"/>
</dbReference>
<evidence type="ECO:0000259" key="10">
    <source>
        <dbReference type="SMART" id="SM00984"/>
    </source>
</evidence>
<evidence type="ECO:0000256" key="4">
    <source>
        <dbReference type="ARBA" id="ARBA00023002"/>
    </source>
</evidence>
<dbReference type="PIRSF" id="PIRSF000124">
    <property type="entry name" value="UDPglc_GDPman_dh"/>
    <property type="match status" value="1"/>
</dbReference>
<feature type="binding site" evidence="9">
    <location>
        <begin position="39"/>
        <end position="44"/>
    </location>
    <ligand>
        <name>NAD(+)</name>
        <dbReference type="ChEBI" id="CHEBI:57540"/>
    </ligand>
</feature>
<feature type="binding site" evidence="9">
    <location>
        <begin position="310"/>
        <end position="313"/>
    </location>
    <ligand>
        <name>NAD(+)</name>
        <dbReference type="ChEBI" id="CHEBI:57540"/>
    </ligand>
</feature>
<evidence type="ECO:0000256" key="7">
    <source>
        <dbReference type="PIRNR" id="PIRNR000124"/>
    </source>
</evidence>
<evidence type="ECO:0000313" key="12">
    <source>
        <dbReference type="Proteomes" id="UP001152607"/>
    </source>
</evidence>
<comment type="similarity">
    <text evidence="2 7">Belongs to the UDP-glucose/GDP-mannose dehydrogenase family.</text>
</comment>
<gene>
    <name evidence="11" type="ORF">PDIGIT_LOCUS15421</name>
</gene>
<feature type="binding site" evidence="9">
    <location>
        <begin position="123"/>
        <end position="127"/>
    </location>
    <ligand>
        <name>NAD(+)</name>
        <dbReference type="ChEBI" id="CHEBI:57540"/>
    </ligand>
</feature>
<dbReference type="FunFam" id="3.40.50.720:FF:000193">
    <property type="entry name" value="UDP-glucose 6-dehydrogenase"/>
    <property type="match status" value="1"/>
</dbReference>
<dbReference type="InterPro" id="IPR014026">
    <property type="entry name" value="UDP-Glc/GDP-Man_DH_dimer"/>
</dbReference>
<evidence type="ECO:0000256" key="8">
    <source>
        <dbReference type="PIRSR" id="PIRSR500133-1"/>
    </source>
</evidence>
<dbReference type="Proteomes" id="UP001152607">
    <property type="component" value="Unassembled WGS sequence"/>
</dbReference>
<dbReference type="GO" id="GO:0006024">
    <property type="term" value="P:glycosaminoglycan biosynthetic process"/>
    <property type="evidence" value="ECO:0007669"/>
    <property type="project" value="TreeGrafter"/>
</dbReference>
<comment type="caution">
    <text evidence="11">The sequence shown here is derived from an EMBL/GenBank/DDBJ whole genome shotgun (WGS) entry which is preliminary data.</text>
</comment>
<dbReference type="FunFam" id="3.40.50.720:FF:000032">
    <property type="entry name" value="UDP-glucose 6-dehydrogenase"/>
    <property type="match status" value="1"/>
</dbReference>
<dbReference type="EC" id="1.1.1.22" evidence="3 7"/>
<feature type="domain" description="UDP-glucose/GDP-mannose dehydrogenase C-terminal" evidence="10">
    <location>
        <begin position="366"/>
        <end position="499"/>
    </location>
</feature>
<dbReference type="EMBL" id="CAOQHR010000013">
    <property type="protein sequence ID" value="CAI6342216.1"/>
    <property type="molecule type" value="Genomic_DNA"/>
</dbReference>
<feature type="binding site" evidence="9">
    <location>
        <position position="69"/>
    </location>
    <ligand>
        <name>NAD(+)</name>
        <dbReference type="ChEBI" id="CHEBI:57540"/>
    </ligand>
</feature>
<dbReference type="PANTHER" id="PTHR11374:SF3">
    <property type="entry name" value="UDP-GLUCOSE 6-DEHYDROGENASE"/>
    <property type="match status" value="1"/>
</dbReference>
<dbReference type="PIRSF" id="PIRSF500133">
    <property type="entry name" value="UDPglc_DH_euk"/>
    <property type="match status" value="1"/>
</dbReference>
<dbReference type="InterPro" id="IPR014027">
    <property type="entry name" value="UDP-Glc/GDP-Man_DH_C"/>
</dbReference>
<organism evidence="11 12">
    <name type="scientific">Periconia digitata</name>
    <dbReference type="NCBI Taxonomy" id="1303443"/>
    <lineage>
        <taxon>Eukaryota</taxon>
        <taxon>Fungi</taxon>
        <taxon>Dikarya</taxon>
        <taxon>Ascomycota</taxon>
        <taxon>Pezizomycotina</taxon>
        <taxon>Dothideomycetes</taxon>
        <taxon>Pleosporomycetidae</taxon>
        <taxon>Pleosporales</taxon>
        <taxon>Massarineae</taxon>
        <taxon>Periconiaceae</taxon>
        <taxon>Periconia</taxon>
    </lineage>
</organism>
<dbReference type="Pfam" id="PF03720">
    <property type="entry name" value="UDPG_MGDP_dh_C"/>
    <property type="match status" value="1"/>
</dbReference>
<dbReference type="InterPro" id="IPR028356">
    <property type="entry name" value="UDPglc_DH_euk"/>
</dbReference>
<evidence type="ECO:0000256" key="2">
    <source>
        <dbReference type="ARBA" id="ARBA00006601"/>
    </source>
</evidence>
<dbReference type="Pfam" id="PF03721">
    <property type="entry name" value="UDPG_MGDP_dh_N"/>
    <property type="match status" value="1"/>
</dbReference>